<proteinExistence type="predicted"/>
<evidence type="ECO:0000313" key="2">
    <source>
        <dbReference type="EMBL" id="PYF74401.1"/>
    </source>
</evidence>
<dbReference type="AlphaFoldDB" id="A0A318UDW2"/>
<gene>
    <name evidence="2" type="ORF">B0O44_104572</name>
</gene>
<protein>
    <submittedName>
        <fullName evidence="2">Uncharacterized protein</fullName>
    </submittedName>
</protein>
<dbReference type="Proteomes" id="UP000248198">
    <property type="component" value="Unassembled WGS sequence"/>
</dbReference>
<reference evidence="2 3" key="1">
    <citation type="submission" date="2018-06" db="EMBL/GenBank/DDBJ databases">
        <title>Genomic Encyclopedia of Archaeal and Bacterial Type Strains, Phase II (KMG-II): from individual species to whole genera.</title>
        <authorList>
            <person name="Goeker M."/>
        </authorList>
    </citation>
    <scope>NUCLEOTIDE SEQUENCE [LARGE SCALE GENOMIC DNA]</scope>
    <source>
        <strain evidence="2 3">DSM 27372</strain>
    </source>
</reference>
<keyword evidence="3" id="KW-1185">Reference proteome</keyword>
<feature type="chain" id="PRO_5016274206" evidence="1">
    <location>
        <begin position="20"/>
        <end position="170"/>
    </location>
</feature>
<name>A0A318UDW2_9SPHI</name>
<dbReference type="OrthoDB" id="1447752at2"/>
<comment type="caution">
    <text evidence="2">The sequence shown here is derived from an EMBL/GenBank/DDBJ whole genome shotgun (WGS) entry which is preliminary data.</text>
</comment>
<dbReference type="RefSeq" id="WP_146229845.1">
    <property type="nucleotide sequence ID" value="NZ_QKLU01000004.1"/>
</dbReference>
<accession>A0A318UDW2</accession>
<keyword evidence="1" id="KW-0732">Signal</keyword>
<sequence>MKYFVSLLFCLFLFHAAFAQKLNRVVLEKHFQREADTVGHKNKRELLYVLNGIPYDQGDSLKIDSVFSGIDVDKVLSVDFVKYDKVGLSHLTKDLLVITYVYPQKDVIKWKNLQQARRSARRENLLLYVDGKLVPEKERRKVLNALKFGEILYIESKKEIRVWKKDLLKS</sequence>
<organism evidence="2 3">
    <name type="scientific">Pedobacter nutrimenti</name>
    <dbReference type="NCBI Taxonomy" id="1241337"/>
    <lineage>
        <taxon>Bacteria</taxon>
        <taxon>Pseudomonadati</taxon>
        <taxon>Bacteroidota</taxon>
        <taxon>Sphingobacteriia</taxon>
        <taxon>Sphingobacteriales</taxon>
        <taxon>Sphingobacteriaceae</taxon>
        <taxon>Pedobacter</taxon>
    </lineage>
</organism>
<dbReference type="EMBL" id="QKLU01000004">
    <property type="protein sequence ID" value="PYF74401.1"/>
    <property type="molecule type" value="Genomic_DNA"/>
</dbReference>
<evidence type="ECO:0000313" key="3">
    <source>
        <dbReference type="Proteomes" id="UP000248198"/>
    </source>
</evidence>
<feature type="signal peptide" evidence="1">
    <location>
        <begin position="1"/>
        <end position="19"/>
    </location>
</feature>
<evidence type="ECO:0000256" key="1">
    <source>
        <dbReference type="SAM" id="SignalP"/>
    </source>
</evidence>